<evidence type="ECO:0000256" key="2">
    <source>
        <dbReference type="SAM" id="MobiDB-lite"/>
    </source>
</evidence>
<dbReference type="Pfam" id="PF11951">
    <property type="entry name" value="Fungal_trans_2"/>
    <property type="match status" value="1"/>
</dbReference>
<accession>A0A136IR67</accession>
<dbReference type="STRING" id="196109.A0A136IR67"/>
<evidence type="ECO:0000313" key="5">
    <source>
        <dbReference type="EMBL" id="KXJ87424.1"/>
    </source>
</evidence>
<feature type="region of interest" description="Disordered" evidence="2">
    <location>
        <begin position="56"/>
        <end position="76"/>
    </location>
</feature>
<keyword evidence="6" id="KW-1185">Reference proteome</keyword>
<feature type="compositionally biased region" description="Low complexity" evidence="2">
    <location>
        <begin position="56"/>
        <end position="71"/>
    </location>
</feature>
<dbReference type="CDD" id="cd00067">
    <property type="entry name" value="GAL4"/>
    <property type="match status" value="1"/>
</dbReference>
<organism evidence="5 6">
    <name type="scientific">Microdochium bolleyi</name>
    <dbReference type="NCBI Taxonomy" id="196109"/>
    <lineage>
        <taxon>Eukaryota</taxon>
        <taxon>Fungi</taxon>
        <taxon>Dikarya</taxon>
        <taxon>Ascomycota</taxon>
        <taxon>Pezizomycotina</taxon>
        <taxon>Sordariomycetes</taxon>
        <taxon>Xylariomycetidae</taxon>
        <taxon>Xylariales</taxon>
        <taxon>Microdochiaceae</taxon>
        <taxon>Microdochium</taxon>
    </lineage>
</organism>
<dbReference type="PROSITE" id="PS00463">
    <property type="entry name" value="ZN2_CY6_FUNGAL_1"/>
    <property type="match status" value="1"/>
</dbReference>
<evidence type="ECO:0000259" key="4">
    <source>
        <dbReference type="PROSITE" id="PS00463"/>
    </source>
</evidence>
<evidence type="ECO:0000256" key="3">
    <source>
        <dbReference type="SAM" id="SignalP"/>
    </source>
</evidence>
<dbReference type="InterPro" id="IPR021858">
    <property type="entry name" value="Fun_TF"/>
</dbReference>
<evidence type="ECO:0000313" key="6">
    <source>
        <dbReference type="Proteomes" id="UP000070501"/>
    </source>
</evidence>
<gene>
    <name evidence="5" type="ORF">Micbo1qcDRAFT_197789</name>
</gene>
<dbReference type="AlphaFoldDB" id="A0A136IR67"/>
<dbReference type="InParanoid" id="A0A136IR67"/>
<dbReference type="GO" id="GO:0008270">
    <property type="term" value="F:zinc ion binding"/>
    <property type="evidence" value="ECO:0007669"/>
    <property type="project" value="InterPro"/>
</dbReference>
<dbReference type="SUPFAM" id="SSF57701">
    <property type="entry name" value="Zn2/Cys6 DNA-binding domain"/>
    <property type="match status" value="1"/>
</dbReference>
<feature type="signal peptide" evidence="3">
    <location>
        <begin position="1"/>
        <end position="25"/>
    </location>
</feature>
<dbReference type="InterPro" id="IPR036864">
    <property type="entry name" value="Zn2-C6_fun-type_DNA-bd_sf"/>
</dbReference>
<dbReference type="Proteomes" id="UP000070501">
    <property type="component" value="Unassembled WGS sequence"/>
</dbReference>
<feature type="region of interest" description="Disordered" evidence="2">
    <location>
        <begin position="249"/>
        <end position="312"/>
    </location>
</feature>
<name>A0A136IR67_9PEZI</name>
<proteinExistence type="predicted"/>
<protein>
    <recommendedName>
        <fullName evidence="4">Zn(2)-C6 fungal-type domain-containing protein</fullName>
    </recommendedName>
</protein>
<dbReference type="EMBL" id="KQ964262">
    <property type="protein sequence ID" value="KXJ87424.1"/>
    <property type="molecule type" value="Genomic_DNA"/>
</dbReference>
<keyword evidence="3" id="KW-0732">Signal</keyword>
<evidence type="ECO:0000256" key="1">
    <source>
        <dbReference type="ARBA" id="ARBA00023242"/>
    </source>
</evidence>
<feature type="region of interest" description="Disordered" evidence="2">
    <location>
        <begin position="326"/>
        <end position="372"/>
    </location>
</feature>
<feature type="compositionally biased region" description="Low complexity" evidence="2">
    <location>
        <begin position="254"/>
        <end position="292"/>
    </location>
</feature>
<feature type="compositionally biased region" description="Pro residues" evidence="2">
    <location>
        <begin position="293"/>
        <end position="306"/>
    </location>
</feature>
<reference evidence="6" key="1">
    <citation type="submission" date="2016-02" db="EMBL/GenBank/DDBJ databases">
        <title>Draft genome sequence of Microdochium bolleyi, a fungal endophyte of beachgrass.</title>
        <authorList>
            <consortium name="DOE Joint Genome Institute"/>
            <person name="David A.S."/>
            <person name="May G."/>
            <person name="Haridas S."/>
            <person name="Lim J."/>
            <person name="Wang M."/>
            <person name="Labutti K."/>
            <person name="Lipzen A."/>
            <person name="Barry K."/>
            <person name="Grigoriev I.V."/>
        </authorList>
    </citation>
    <scope>NUCLEOTIDE SEQUENCE [LARGE SCALE GENOMIC DNA]</scope>
    <source>
        <strain evidence="6">J235TASD1</strain>
    </source>
</reference>
<feature type="domain" description="Zn(2)-C6 fungal-type" evidence="4">
    <location>
        <begin position="194"/>
        <end position="224"/>
    </location>
</feature>
<sequence length="817" mass="87657">MQLQATHVYVALAASLSHLTTGVQAATATAISTTISVVPNPSTTIDPLPGIPSSPGGSIINAGSSSSSSSSLTRNPAGSISNVDGLTLSAIPTESISNLVTSGGGPSLTTTLQFTQPTGAAVPAAARQAGGGVMLGLAGAIAAAAALVIHVLPLPFPLAFVSSHLRRGGHAPVGLRGLVDAPPASAGIMTAARACESCHKDKGKCIFPDASASCSRCLRLDRQCKPRVARRMGRPPVARTMSHGNYLVMDLDSHSPTANPAPSSSSATGSGRDASSSVGSGPSPQAQSQPHPQAGPPPAQAYPQPSPSHAQGYQLLDARTPDSQAALDRHTPYSGVGGPGGPGSDSASVTSNSPDSHRQPQHHQQHHQQFQQRILHEVPPQVRAYYQSRPTSHAQQLPPINQAIPQFASPADGRPTPPLDLTIALDSPMGDIGRRVQELLENRDGFFHVHRHFMFGRNFADEYQAAVKRLFKHSPHTMAAAYDAVLSQLDLSSMQVREDGRAGQDLKAGSDCIKALIEASSSVTKPEDAALVMMLAQILFVYNMAIGWPAAHMVVRSSLLAIKDWYPVLTKQATFDSVVITPVLLDTIDCLVKREVPVVRLDCSERVPLDRLLGLCASLLPLMYDLCQLSNRAAQSPRNRDASSPQEFEARYRSTFYNDEYTEIEQQITAWSPTWPAHFLTAYSPVEVVAMLAQTRLYRNASLLIIHRLRFPLGVEDRVARCHADAILHEFCNIEAWTSNPDHGLRFATDFPLLVAMLELPERGSAIVERLKPMRIQPLNSKGIIEFAGVARRAMAEGYMGLWFDLAEKKLNVEIMP</sequence>
<feature type="chain" id="PRO_5007293000" description="Zn(2)-C6 fungal-type domain-containing protein" evidence="3">
    <location>
        <begin position="26"/>
        <end position="817"/>
    </location>
</feature>
<dbReference type="OrthoDB" id="4137815at2759"/>
<dbReference type="GO" id="GO:0000981">
    <property type="term" value="F:DNA-binding transcription factor activity, RNA polymerase II-specific"/>
    <property type="evidence" value="ECO:0007669"/>
    <property type="project" value="InterPro"/>
</dbReference>
<dbReference type="InterPro" id="IPR001138">
    <property type="entry name" value="Zn2Cys6_DnaBD"/>
</dbReference>
<keyword evidence="1" id="KW-0539">Nucleus</keyword>